<dbReference type="Pfam" id="PF25917">
    <property type="entry name" value="BSH_RND"/>
    <property type="match status" value="1"/>
</dbReference>
<dbReference type="GO" id="GO:0030313">
    <property type="term" value="C:cell envelope"/>
    <property type="evidence" value="ECO:0007669"/>
    <property type="project" value="UniProtKB-SubCell"/>
</dbReference>
<evidence type="ECO:0000259" key="3">
    <source>
        <dbReference type="Pfam" id="PF25876"/>
    </source>
</evidence>
<evidence type="ECO:0000259" key="5">
    <source>
        <dbReference type="Pfam" id="PF25944"/>
    </source>
</evidence>
<name>E4U1U8_SULKY</name>
<dbReference type="AlphaFoldDB" id="E4U1U8"/>
<comment type="similarity">
    <text evidence="2">Belongs to the membrane fusion protein (MFP) (TC 8.A.1) family.</text>
</comment>
<dbReference type="SUPFAM" id="SSF111369">
    <property type="entry name" value="HlyD-like secretion proteins"/>
    <property type="match status" value="1"/>
</dbReference>
<dbReference type="EMBL" id="CP002355">
    <property type="protein sequence ID" value="ADR33466.1"/>
    <property type="molecule type" value="Genomic_DNA"/>
</dbReference>
<comment type="subcellular location">
    <subcellularLocation>
        <location evidence="1">Cell envelope</location>
    </subcellularLocation>
</comment>
<keyword evidence="8" id="KW-1185">Reference proteome</keyword>
<protein>
    <submittedName>
        <fullName evidence="7">Efflux transporter, RND family, MFP subunit</fullName>
    </submittedName>
</protein>
<dbReference type="PANTHER" id="PTHR30158">
    <property type="entry name" value="ACRA/E-RELATED COMPONENT OF DRUG EFFLUX TRANSPORTER"/>
    <property type="match status" value="1"/>
</dbReference>
<dbReference type="Pfam" id="PF25967">
    <property type="entry name" value="RND-MFP_C"/>
    <property type="match status" value="1"/>
</dbReference>
<dbReference type="InterPro" id="IPR058624">
    <property type="entry name" value="MdtA-like_HH"/>
</dbReference>
<proteinExistence type="inferred from homology"/>
<dbReference type="Gene3D" id="2.40.50.100">
    <property type="match status" value="1"/>
</dbReference>
<feature type="domain" description="Multidrug resistance protein MdtA-like barrel-sandwich hybrid" evidence="4">
    <location>
        <begin position="62"/>
        <end position="199"/>
    </location>
</feature>
<dbReference type="STRING" id="709032.Sulku_0800"/>
<dbReference type="NCBIfam" id="TIGR01730">
    <property type="entry name" value="RND_mfp"/>
    <property type="match status" value="1"/>
</dbReference>
<evidence type="ECO:0000259" key="6">
    <source>
        <dbReference type="Pfam" id="PF25967"/>
    </source>
</evidence>
<dbReference type="Pfam" id="PF25944">
    <property type="entry name" value="Beta-barrel_RND"/>
    <property type="match status" value="1"/>
</dbReference>
<dbReference type="InterPro" id="IPR006143">
    <property type="entry name" value="RND_pump_MFP"/>
</dbReference>
<evidence type="ECO:0000256" key="2">
    <source>
        <dbReference type="ARBA" id="ARBA00009477"/>
    </source>
</evidence>
<dbReference type="OrthoDB" id="9772050at2"/>
<dbReference type="InterPro" id="IPR058625">
    <property type="entry name" value="MdtA-like_BSH"/>
</dbReference>
<dbReference type="Gene3D" id="2.40.420.20">
    <property type="match status" value="1"/>
</dbReference>
<dbReference type="GO" id="GO:0046677">
    <property type="term" value="P:response to antibiotic"/>
    <property type="evidence" value="ECO:0007669"/>
    <property type="project" value="TreeGrafter"/>
</dbReference>
<dbReference type="Pfam" id="PF25876">
    <property type="entry name" value="HH_MFP_RND"/>
    <property type="match status" value="1"/>
</dbReference>
<sequence length="376" mass="40034">MNRLTTLSLSAALILVFGGCERPKAAGMEKPPEGPVPVTASEVKTGNFPALLQATGQTQAFNTVQVFARVNGYLQKRSYTEGSAVKQGETLFVIDPSDLKNSLNNAKAAYDLASANYTNAKAVLNRIKPLAEANAASQQDLDTATANERNTAAALSAAKASLEQAKLNLSYTTVTAPISGFVDKSKIDVGTYVAAGANGLLTTVYQTDPMYVNFTFSENEKLARQNAIASGRLVPPKDGKYEIELTLSDGTTLSRKGSINFIAPFVDSTTGNITYRAVIDNSDRKLLPGQFVQVKVKGMEWRNALYVPQKTLLTGPQGKFVYAIEANNTVSAKPVVPGEWVGENILIESGVNAGDKIAADALPKLKPGAEIIPNTK</sequence>
<feature type="domain" description="Multidrug resistance protein MdtA-like C-terminal permuted SH3" evidence="6">
    <location>
        <begin position="303"/>
        <end position="359"/>
    </location>
</feature>
<dbReference type="Proteomes" id="UP000008721">
    <property type="component" value="Chromosome"/>
</dbReference>
<reference evidence="7 8" key="1">
    <citation type="journal article" date="2012" name="Stand. Genomic Sci.">
        <title>Complete genome sequence of the sulfur compounds oxidizing chemolithoautotroph Sulfuricurvum kujiense type strain (YK-1(T)).</title>
        <authorList>
            <person name="Han C."/>
            <person name="Kotsyurbenko O."/>
            <person name="Chertkov O."/>
            <person name="Held B."/>
            <person name="Lapidus A."/>
            <person name="Nolan M."/>
            <person name="Lucas S."/>
            <person name="Hammon N."/>
            <person name="Deshpande S."/>
            <person name="Cheng J.F."/>
            <person name="Tapia R."/>
            <person name="Goodwin L.A."/>
            <person name="Pitluck S."/>
            <person name="Liolios K."/>
            <person name="Pagani I."/>
            <person name="Ivanova N."/>
            <person name="Mavromatis K."/>
            <person name="Mikhailova N."/>
            <person name="Pati A."/>
            <person name="Chen A."/>
            <person name="Palaniappan K."/>
            <person name="Land M."/>
            <person name="Hauser L."/>
            <person name="Chang Y.J."/>
            <person name="Jeffries C.D."/>
            <person name="Brambilla E.M."/>
            <person name="Rohde M."/>
            <person name="Spring S."/>
            <person name="Sikorski J."/>
            <person name="Goker M."/>
            <person name="Woyke T."/>
            <person name="Bristow J."/>
            <person name="Eisen J.A."/>
            <person name="Markowitz V."/>
            <person name="Hugenholtz P."/>
            <person name="Kyrpides N.C."/>
            <person name="Klenk H.P."/>
            <person name="Detter J.C."/>
        </authorList>
    </citation>
    <scope>NUCLEOTIDE SEQUENCE [LARGE SCALE GENOMIC DNA]</scope>
    <source>
        <strain evidence="8">ATCC BAA-921 / DSM 16994 / JCM 11577 / YK-1</strain>
    </source>
</reference>
<dbReference type="RefSeq" id="WP_013459663.1">
    <property type="nucleotide sequence ID" value="NC_014762.1"/>
</dbReference>
<evidence type="ECO:0000259" key="4">
    <source>
        <dbReference type="Pfam" id="PF25917"/>
    </source>
</evidence>
<dbReference type="KEGG" id="sku:Sulku_0800"/>
<dbReference type="GO" id="GO:0022857">
    <property type="term" value="F:transmembrane transporter activity"/>
    <property type="evidence" value="ECO:0007669"/>
    <property type="project" value="InterPro"/>
</dbReference>
<evidence type="ECO:0000313" key="7">
    <source>
        <dbReference type="EMBL" id="ADR33466.1"/>
    </source>
</evidence>
<dbReference type="InterPro" id="IPR058627">
    <property type="entry name" value="MdtA-like_C"/>
</dbReference>
<feature type="domain" description="Multidrug resistance protein MdtA-like alpha-helical hairpin" evidence="3">
    <location>
        <begin position="103"/>
        <end position="172"/>
    </location>
</feature>
<dbReference type="eggNOG" id="COG0845">
    <property type="taxonomic scope" value="Bacteria"/>
</dbReference>
<dbReference type="GO" id="GO:0005886">
    <property type="term" value="C:plasma membrane"/>
    <property type="evidence" value="ECO:0007669"/>
    <property type="project" value="TreeGrafter"/>
</dbReference>
<organism evidence="7 8">
    <name type="scientific">Sulfuricurvum kujiense (strain ATCC BAA-921 / DSM 16994 / JCM 11577 / YK-1)</name>
    <dbReference type="NCBI Taxonomy" id="709032"/>
    <lineage>
        <taxon>Bacteria</taxon>
        <taxon>Pseudomonadati</taxon>
        <taxon>Campylobacterota</taxon>
        <taxon>Epsilonproteobacteria</taxon>
        <taxon>Campylobacterales</taxon>
        <taxon>Sulfurimonadaceae</taxon>
        <taxon>Sulfuricurvum</taxon>
    </lineage>
</organism>
<dbReference type="Gene3D" id="2.40.30.170">
    <property type="match status" value="1"/>
</dbReference>
<dbReference type="Gene3D" id="1.10.287.470">
    <property type="entry name" value="Helix hairpin bin"/>
    <property type="match status" value="1"/>
</dbReference>
<evidence type="ECO:0000313" key="8">
    <source>
        <dbReference type="Proteomes" id="UP000008721"/>
    </source>
</evidence>
<dbReference type="PROSITE" id="PS51257">
    <property type="entry name" value="PROKAR_LIPOPROTEIN"/>
    <property type="match status" value="1"/>
</dbReference>
<feature type="domain" description="Multidrug resistance protein MdtA-like beta-barrel" evidence="5">
    <location>
        <begin position="209"/>
        <end position="297"/>
    </location>
</feature>
<dbReference type="InterPro" id="IPR058626">
    <property type="entry name" value="MdtA-like_b-barrel"/>
</dbReference>
<gene>
    <name evidence="7" type="ordered locus">Sulku_0800</name>
</gene>
<evidence type="ECO:0000256" key="1">
    <source>
        <dbReference type="ARBA" id="ARBA00004196"/>
    </source>
</evidence>
<accession>E4U1U8</accession>
<dbReference type="HOGENOM" id="CLU_018816_2_1_7"/>